<dbReference type="STRING" id="1794912.AXX12_04750"/>
<dbReference type="Gene3D" id="3.30.460.80">
    <property type="entry name" value="NADH:ubiquinone oxidoreductase, 30kDa subunit"/>
    <property type="match status" value="1"/>
</dbReference>
<dbReference type="NCBIfam" id="TIGR01961">
    <property type="entry name" value="NuoC_fam"/>
    <property type="match status" value="1"/>
</dbReference>
<dbReference type="EMBL" id="LSGP01000013">
    <property type="protein sequence ID" value="KYZ77425.1"/>
    <property type="molecule type" value="Genomic_DNA"/>
</dbReference>
<evidence type="ECO:0000313" key="7">
    <source>
        <dbReference type="EMBL" id="KYZ77425.1"/>
    </source>
</evidence>
<comment type="similarity">
    <text evidence="1 3 4">Belongs to the complex I 30 kDa subunit family.</text>
</comment>
<evidence type="ECO:0000313" key="8">
    <source>
        <dbReference type="Proteomes" id="UP000076268"/>
    </source>
</evidence>
<keyword evidence="3 4" id="KW-1278">Translocase</keyword>
<reference evidence="7 8" key="1">
    <citation type="submission" date="2016-02" db="EMBL/GenBank/DDBJ databases">
        <title>Anaerosporomusa subterraneum gen. nov., sp. nov., a spore-forming obligate anaerobe isolated from saprolite.</title>
        <authorList>
            <person name="Choi J.K."/>
            <person name="Shah M."/>
            <person name="Yee N."/>
        </authorList>
    </citation>
    <scope>NUCLEOTIDE SEQUENCE [LARGE SCALE GENOMIC DNA]</scope>
    <source>
        <strain evidence="7 8">RU4</strain>
    </source>
</reference>
<dbReference type="HAMAP" id="MF_01357">
    <property type="entry name" value="NDH1_NuoC"/>
    <property type="match status" value="1"/>
</dbReference>
<dbReference type="AlphaFoldDB" id="A0A154BU84"/>
<dbReference type="PANTHER" id="PTHR10884:SF14">
    <property type="entry name" value="NADH DEHYDROGENASE [UBIQUINONE] IRON-SULFUR PROTEIN 3, MITOCHONDRIAL"/>
    <property type="match status" value="1"/>
</dbReference>
<feature type="domain" description="NADH:ubiquinone oxidoreductase 30kDa subunit" evidence="6">
    <location>
        <begin position="31"/>
        <end position="149"/>
    </location>
</feature>
<dbReference type="InterPro" id="IPR010218">
    <property type="entry name" value="NADH_DH_suC"/>
</dbReference>
<dbReference type="GO" id="GO:0005886">
    <property type="term" value="C:plasma membrane"/>
    <property type="evidence" value="ECO:0007669"/>
    <property type="project" value="UniProtKB-SubCell"/>
</dbReference>
<dbReference type="PANTHER" id="PTHR10884">
    <property type="entry name" value="NADH DEHYDROGENASE UBIQUINONE IRON-SULFUR PROTEIN 3"/>
    <property type="match status" value="1"/>
</dbReference>
<dbReference type="RefSeq" id="WP_066239743.1">
    <property type="nucleotide sequence ID" value="NZ_LSGP01000013.1"/>
</dbReference>
<keyword evidence="8" id="KW-1185">Reference proteome</keyword>
<dbReference type="GO" id="GO:0050136">
    <property type="term" value="F:NADH dehydrogenase (quinone) (non-electrogenic) activity"/>
    <property type="evidence" value="ECO:0007669"/>
    <property type="project" value="UniProtKB-UniRule"/>
</dbReference>
<keyword evidence="3 4" id="KW-0520">NAD</keyword>
<evidence type="ECO:0000256" key="5">
    <source>
        <dbReference type="RuleBase" id="RU003582"/>
    </source>
</evidence>
<proteinExistence type="inferred from homology"/>
<keyword evidence="3" id="KW-1003">Cell membrane</keyword>
<evidence type="ECO:0000256" key="2">
    <source>
        <dbReference type="ARBA" id="ARBA00022448"/>
    </source>
</evidence>
<dbReference type="OrthoDB" id="9801496at2"/>
<organism evidence="7 8">
    <name type="scientific">Anaerosporomusa subterranea</name>
    <dbReference type="NCBI Taxonomy" id="1794912"/>
    <lineage>
        <taxon>Bacteria</taxon>
        <taxon>Bacillati</taxon>
        <taxon>Bacillota</taxon>
        <taxon>Negativicutes</taxon>
        <taxon>Acetonemataceae</taxon>
        <taxon>Anaerosporomusa</taxon>
    </lineage>
</organism>
<dbReference type="Proteomes" id="UP000076268">
    <property type="component" value="Unassembled WGS sequence"/>
</dbReference>
<sequence length="160" mass="17996">MAGKYVAIDALQALVAEIVGLELVGDCPELYVTPEAVLLAGEKLKNSPSLQFDHLASVTAVDYPEYIELVYHLYSRTLKHELVMKVRTQKQGDKLPKAASVVSLWPTADFQEREVYDLMGVTFTGHPDLRRILLPEDFVGHPLRKEFKFPSLRERGVTPC</sequence>
<keyword evidence="3" id="KW-0472">Membrane</keyword>
<dbReference type="GO" id="GO:0048038">
    <property type="term" value="F:quinone binding"/>
    <property type="evidence" value="ECO:0007669"/>
    <property type="project" value="UniProtKB-KW"/>
</dbReference>
<name>A0A154BU84_ANASB</name>
<dbReference type="InterPro" id="IPR001268">
    <property type="entry name" value="NADH_UbQ_OxRdtase_30kDa_su"/>
</dbReference>
<protein>
    <recommendedName>
        <fullName evidence="3">NADH-quinone oxidoreductase subunit C</fullName>
        <ecNumber evidence="3">7.1.1.-</ecNumber>
    </recommendedName>
    <alternativeName>
        <fullName evidence="3">NADH dehydrogenase I subunit C</fullName>
    </alternativeName>
    <alternativeName>
        <fullName evidence="3">NDH-1 subunit C</fullName>
    </alternativeName>
</protein>
<comment type="caution">
    <text evidence="7">The sequence shown here is derived from an EMBL/GenBank/DDBJ whole genome shotgun (WGS) entry which is preliminary data.</text>
</comment>
<dbReference type="InterPro" id="IPR037232">
    <property type="entry name" value="NADH_quin_OxRdtase_su_C/D-like"/>
</dbReference>
<comment type="subcellular location">
    <subcellularLocation>
        <location evidence="3">Cell membrane</location>
        <topology evidence="3">Peripheral membrane protein</topology>
        <orientation evidence="3">Cytoplasmic side</orientation>
    </subcellularLocation>
</comment>
<keyword evidence="2 3" id="KW-0813">Transport</keyword>
<evidence type="ECO:0000256" key="1">
    <source>
        <dbReference type="ARBA" id="ARBA00007569"/>
    </source>
</evidence>
<dbReference type="SUPFAM" id="SSF143243">
    <property type="entry name" value="Nqo5-like"/>
    <property type="match status" value="1"/>
</dbReference>
<comment type="catalytic activity">
    <reaction evidence="3 5">
        <text>a quinone + NADH + 5 H(+)(in) = a quinol + NAD(+) + 4 H(+)(out)</text>
        <dbReference type="Rhea" id="RHEA:57888"/>
        <dbReference type="ChEBI" id="CHEBI:15378"/>
        <dbReference type="ChEBI" id="CHEBI:24646"/>
        <dbReference type="ChEBI" id="CHEBI:57540"/>
        <dbReference type="ChEBI" id="CHEBI:57945"/>
        <dbReference type="ChEBI" id="CHEBI:132124"/>
    </reaction>
</comment>
<gene>
    <name evidence="3" type="primary">nuoC</name>
    <name evidence="7" type="ORF">AXX12_04750</name>
</gene>
<dbReference type="EC" id="7.1.1.-" evidence="3"/>
<dbReference type="Pfam" id="PF00329">
    <property type="entry name" value="Complex1_30kDa"/>
    <property type="match status" value="1"/>
</dbReference>
<evidence type="ECO:0000256" key="4">
    <source>
        <dbReference type="RuleBase" id="RU003456"/>
    </source>
</evidence>
<evidence type="ECO:0000259" key="6">
    <source>
        <dbReference type="Pfam" id="PF00329"/>
    </source>
</evidence>
<keyword evidence="3 5" id="KW-0874">Quinone</keyword>
<comment type="subunit">
    <text evidence="3">NDH-1 is composed of 14 different subunits. Subunits NuoB, C, D, E, F, and G constitute the peripheral sector of the complex.</text>
</comment>
<dbReference type="PROSITE" id="PS00542">
    <property type="entry name" value="COMPLEX1_30K"/>
    <property type="match status" value="1"/>
</dbReference>
<dbReference type="InterPro" id="IPR020396">
    <property type="entry name" value="NADH_UbQ_OxRdtase_CS"/>
</dbReference>
<accession>A0A154BU84</accession>
<evidence type="ECO:0000256" key="3">
    <source>
        <dbReference type="HAMAP-Rule" id="MF_01357"/>
    </source>
</evidence>
<comment type="function">
    <text evidence="3">NDH-1 shuttles electrons from NADH, via FMN and iron-sulfur (Fe-S) centers, to quinones in the respiratory chain. The immediate electron acceptor for the enzyme in this species is believed to be a menaquinone. Couples the redox reaction to proton translocation (for every two electrons transferred, four hydrogen ions are translocated across the cytoplasmic membrane), and thus conserves the redox energy in a proton gradient.</text>
</comment>
<dbReference type="GO" id="GO:0008137">
    <property type="term" value="F:NADH dehydrogenase (ubiquinone) activity"/>
    <property type="evidence" value="ECO:0007669"/>
    <property type="project" value="InterPro"/>
</dbReference>